<feature type="region of interest" description="Disordered" evidence="1">
    <location>
        <begin position="388"/>
        <end position="526"/>
    </location>
</feature>
<feature type="compositionally biased region" description="Low complexity" evidence="1">
    <location>
        <begin position="409"/>
        <end position="419"/>
    </location>
</feature>
<protein>
    <recommendedName>
        <fullName evidence="4">Proteophosphoglycan ppg4</fullName>
    </recommendedName>
</protein>
<comment type="caution">
    <text evidence="2">The sequence shown here is derived from an EMBL/GenBank/DDBJ whole genome shotgun (WGS) entry which is preliminary data.</text>
</comment>
<dbReference type="OrthoDB" id="2528349at2759"/>
<feature type="compositionally biased region" description="Gly residues" evidence="1">
    <location>
        <begin position="469"/>
        <end position="479"/>
    </location>
</feature>
<feature type="compositionally biased region" description="Low complexity" evidence="1">
    <location>
        <begin position="586"/>
        <end position="613"/>
    </location>
</feature>
<feature type="compositionally biased region" description="Low complexity" evidence="1">
    <location>
        <begin position="621"/>
        <end position="636"/>
    </location>
</feature>
<dbReference type="AlphaFoldDB" id="A0A2S5BAP5"/>
<evidence type="ECO:0000313" key="3">
    <source>
        <dbReference type="Proteomes" id="UP000237144"/>
    </source>
</evidence>
<feature type="compositionally biased region" description="Low complexity" evidence="1">
    <location>
        <begin position="140"/>
        <end position="157"/>
    </location>
</feature>
<feature type="compositionally biased region" description="Polar residues" evidence="1">
    <location>
        <begin position="40"/>
        <end position="49"/>
    </location>
</feature>
<feature type="compositionally biased region" description="Low complexity" evidence="1">
    <location>
        <begin position="1"/>
        <end position="33"/>
    </location>
</feature>
<proteinExistence type="predicted"/>
<feature type="region of interest" description="Disordered" evidence="1">
    <location>
        <begin position="71"/>
        <end position="157"/>
    </location>
</feature>
<feature type="region of interest" description="Disordered" evidence="1">
    <location>
        <begin position="1"/>
        <end position="55"/>
    </location>
</feature>
<feature type="compositionally biased region" description="Low complexity" evidence="1">
    <location>
        <begin position="445"/>
        <end position="457"/>
    </location>
</feature>
<dbReference type="EMBL" id="PJQD01000034">
    <property type="protein sequence ID" value="POY73846.1"/>
    <property type="molecule type" value="Genomic_DNA"/>
</dbReference>
<evidence type="ECO:0000313" key="2">
    <source>
        <dbReference type="EMBL" id="POY73846.1"/>
    </source>
</evidence>
<dbReference type="STRING" id="741276.A0A2S5BAP5"/>
<feature type="compositionally biased region" description="Low complexity" evidence="1">
    <location>
        <begin position="122"/>
        <end position="133"/>
    </location>
</feature>
<feature type="compositionally biased region" description="Polar residues" evidence="1">
    <location>
        <begin position="77"/>
        <end position="100"/>
    </location>
</feature>
<feature type="region of interest" description="Disordered" evidence="1">
    <location>
        <begin position="549"/>
        <end position="678"/>
    </location>
</feature>
<feature type="compositionally biased region" description="Basic and acidic residues" evidence="1">
    <location>
        <begin position="566"/>
        <end position="576"/>
    </location>
</feature>
<gene>
    <name evidence="2" type="ORF">BMF94_3105</name>
</gene>
<evidence type="ECO:0008006" key="4">
    <source>
        <dbReference type="Google" id="ProtNLM"/>
    </source>
</evidence>
<feature type="compositionally biased region" description="Low complexity" evidence="1">
    <location>
        <begin position="660"/>
        <end position="676"/>
    </location>
</feature>
<accession>A0A2S5BAP5</accession>
<feature type="region of interest" description="Disordered" evidence="1">
    <location>
        <begin position="248"/>
        <end position="294"/>
    </location>
</feature>
<feature type="compositionally biased region" description="Low complexity" evidence="1">
    <location>
        <begin position="255"/>
        <end position="284"/>
    </location>
</feature>
<sequence>MASQPSWSFTAPPPSSSTSTASTSQFSSSFGAFGLPQPRASPSNLSLQLESRGVGPAAVYEQQHASTAVGNGLLAPSASTSNAPPWATSTLMTSPSTSATGHARRGSMLAADAMNWEDDADPSWPSTPSGSQQGPPPALGNPAAGGTDDMMSLSPSTAAALGSGTALLGAGGGGGGGMVSFPFAYPRQSRSRSGSASNTAISSALPSAGLYPNFPAVPPSPVTIARALQAGQKTPPPFLARRLFKDGESAMQEESASGTSGRSSRSGSSSDTAAAAAAAGTTSAPQPTPRPRMTRAATLSSALVADEDEEIEELSAVLSRSASAGPEDPFERVIRRPVSRKPNLLPKTKSHLRVLTELRTESAGDQAEIASEATLFRLSRSGAVTVPAMRPSGPSSLLHAGGGNGAGTAQGSTSRSFPGAGPGGGSRPPPNRFPEQIEEDDMLSSHRLGNSSSSSNDGEMDEVAEMGSDWGGMSVGGYGTEEDEERRSNIVWNGIRSGPGGSAVTVATPTSSARSPNGSASRGMETDRYYSDSYRRLIAHLDHAQIPFAAPQTPSAAVGTRRGKRKLNDDRFEPYAHHAFKRRAVSPAASLSLSPGFGASGGHSTASTSSSSRPTPPPPIGNSSLSTSTLPSQSQPVTIPSPPPHDISHHQFFSAMSGTRSAANSPSATASSLSSSTGGGLGRGFLSFALSDRHKPISVVEEQARFQVQAHSASADAVSKMSLGGDAPDDEEL</sequence>
<feature type="compositionally biased region" description="Polar residues" evidence="1">
    <location>
        <begin position="505"/>
        <end position="520"/>
    </location>
</feature>
<keyword evidence="3" id="KW-1185">Reference proteome</keyword>
<organism evidence="2 3">
    <name type="scientific">Rhodotorula taiwanensis</name>
    <dbReference type="NCBI Taxonomy" id="741276"/>
    <lineage>
        <taxon>Eukaryota</taxon>
        <taxon>Fungi</taxon>
        <taxon>Dikarya</taxon>
        <taxon>Basidiomycota</taxon>
        <taxon>Pucciniomycotina</taxon>
        <taxon>Microbotryomycetes</taxon>
        <taxon>Sporidiobolales</taxon>
        <taxon>Sporidiobolaceae</taxon>
        <taxon>Rhodotorula</taxon>
    </lineage>
</organism>
<name>A0A2S5BAP5_9BASI</name>
<dbReference type="Proteomes" id="UP000237144">
    <property type="component" value="Unassembled WGS sequence"/>
</dbReference>
<reference evidence="2 3" key="1">
    <citation type="journal article" date="2018" name="Front. Microbiol.">
        <title>Prospects for Fungal Bioremediation of Acidic Radioactive Waste Sites: Characterization and Genome Sequence of Rhodotorula taiwanensis MD1149.</title>
        <authorList>
            <person name="Tkavc R."/>
            <person name="Matrosova V.Y."/>
            <person name="Grichenko O.E."/>
            <person name="Gostincar C."/>
            <person name="Volpe R.P."/>
            <person name="Klimenkova P."/>
            <person name="Gaidamakova E.K."/>
            <person name="Zhou C.E."/>
            <person name="Stewart B.J."/>
            <person name="Lyman M.G."/>
            <person name="Malfatti S.A."/>
            <person name="Rubinfeld B."/>
            <person name="Courtot M."/>
            <person name="Singh J."/>
            <person name="Dalgard C.L."/>
            <person name="Hamilton T."/>
            <person name="Frey K.G."/>
            <person name="Gunde-Cimerman N."/>
            <person name="Dugan L."/>
            <person name="Daly M.J."/>
        </authorList>
    </citation>
    <scope>NUCLEOTIDE SEQUENCE [LARGE SCALE GENOMIC DNA]</scope>
    <source>
        <strain evidence="2 3">MD1149</strain>
    </source>
</reference>
<evidence type="ECO:0000256" key="1">
    <source>
        <dbReference type="SAM" id="MobiDB-lite"/>
    </source>
</evidence>
<feature type="region of interest" description="Disordered" evidence="1">
    <location>
        <begin position="710"/>
        <end position="733"/>
    </location>
</feature>